<dbReference type="AlphaFoldDB" id="A0A1V9XEI0"/>
<organism evidence="2 3">
    <name type="scientific">Tropilaelaps mercedesae</name>
    <dbReference type="NCBI Taxonomy" id="418985"/>
    <lineage>
        <taxon>Eukaryota</taxon>
        <taxon>Metazoa</taxon>
        <taxon>Ecdysozoa</taxon>
        <taxon>Arthropoda</taxon>
        <taxon>Chelicerata</taxon>
        <taxon>Arachnida</taxon>
        <taxon>Acari</taxon>
        <taxon>Parasitiformes</taxon>
        <taxon>Mesostigmata</taxon>
        <taxon>Gamasina</taxon>
        <taxon>Dermanyssoidea</taxon>
        <taxon>Laelapidae</taxon>
        <taxon>Tropilaelaps</taxon>
    </lineage>
</organism>
<evidence type="ECO:0000313" key="3">
    <source>
        <dbReference type="Proteomes" id="UP000192247"/>
    </source>
</evidence>
<name>A0A1V9XEI0_9ACAR</name>
<protein>
    <submittedName>
        <fullName evidence="2">Uncharacterized protein</fullName>
    </submittedName>
</protein>
<dbReference type="Proteomes" id="UP000192247">
    <property type="component" value="Unassembled WGS sequence"/>
</dbReference>
<feature type="non-terminal residue" evidence="2">
    <location>
        <position position="1"/>
    </location>
</feature>
<dbReference type="InParanoid" id="A0A1V9XEI0"/>
<comment type="caution">
    <text evidence="2">The sequence shown here is derived from an EMBL/GenBank/DDBJ whole genome shotgun (WGS) entry which is preliminary data.</text>
</comment>
<dbReference type="EMBL" id="MNPL01013387">
    <property type="protein sequence ID" value="OQR71836.1"/>
    <property type="molecule type" value="Genomic_DNA"/>
</dbReference>
<keyword evidence="3" id="KW-1185">Reference proteome</keyword>
<feature type="transmembrane region" description="Helical" evidence="1">
    <location>
        <begin position="12"/>
        <end position="31"/>
    </location>
</feature>
<gene>
    <name evidence="2" type="ORF">BIW11_10751</name>
</gene>
<accession>A0A1V9XEI0</accession>
<evidence type="ECO:0000313" key="2">
    <source>
        <dbReference type="EMBL" id="OQR71836.1"/>
    </source>
</evidence>
<keyword evidence="1" id="KW-0812">Transmembrane</keyword>
<keyword evidence="1" id="KW-0472">Membrane</keyword>
<sequence length="55" mass="5858">CAYACGGSVLLLLAYLSLIVLALTVFVAVLVSNFNSLLFLNALHFNAVQQMDGLI</sequence>
<keyword evidence="1" id="KW-1133">Transmembrane helix</keyword>
<reference evidence="2 3" key="1">
    <citation type="journal article" date="2017" name="Gigascience">
        <title>Draft genome of the honey bee ectoparasitic mite, Tropilaelaps mercedesae, is shaped by the parasitic life history.</title>
        <authorList>
            <person name="Dong X."/>
            <person name="Armstrong S.D."/>
            <person name="Xia D."/>
            <person name="Makepeace B.L."/>
            <person name="Darby A.C."/>
            <person name="Kadowaki T."/>
        </authorList>
    </citation>
    <scope>NUCLEOTIDE SEQUENCE [LARGE SCALE GENOMIC DNA]</scope>
    <source>
        <strain evidence="2">Wuxi-XJTLU</strain>
    </source>
</reference>
<evidence type="ECO:0000256" key="1">
    <source>
        <dbReference type="SAM" id="Phobius"/>
    </source>
</evidence>
<proteinExistence type="predicted"/>